<evidence type="ECO:0000313" key="2">
    <source>
        <dbReference type="EMBL" id="MFD2614129.1"/>
    </source>
</evidence>
<dbReference type="Proteomes" id="UP001597541">
    <property type="component" value="Unassembled WGS sequence"/>
</dbReference>
<accession>A0ABW5PGU7</accession>
<gene>
    <name evidence="2" type="ORF">ACFSUF_17110</name>
</gene>
<dbReference type="CDD" id="cd00519">
    <property type="entry name" value="Lipase_3"/>
    <property type="match status" value="1"/>
</dbReference>
<dbReference type="RefSeq" id="WP_377604658.1">
    <property type="nucleotide sequence ID" value="NZ_JBHUME010000010.1"/>
</dbReference>
<dbReference type="EMBL" id="JBHUME010000010">
    <property type="protein sequence ID" value="MFD2614129.1"/>
    <property type="molecule type" value="Genomic_DNA"/>
</dbReference>
<dbReference type="InterPro" id="IPR029058">
    <property type="entry name" value="AB_hydrolase_fold"/>
</dbReference>
<evidence type="ECO:0000259" key="1">
    <source>
        <dbReference type="Pfam" id="PF01764"/>
    </source>
</evidence>
<dbReference type="SUPFAM" id="SSF53474">
    <property type="entry name" value="alpha/beta-Hydrolases"/>
    <property type="match status" value="1"/>
</dbReference>
<protein>
    <submittedName>
        <fullName evidence="2">Lipase family protein</fullName>
    </submittedName>
</protein>
<dbReference type="InterPro" id="IPR002921">
    <property type="entry name" value="Fungal_lipase-type"/>
</dbReference>
<comment type="caution">
    <text evidence="2">The sequence shown here is derived from an EMBL/GenBank/DDBJ whole genome shotgun (WGS) entry which is preliminary data.</text>
</comment>
<dbReference type="PANTHER" id="PTHR45856:SF24">
    <property type="entry name" value="FUNGAL LIPASE-LIKE DOMAIN-CONTAINING PROTEIN"/>
    <property type="match status" value="1"/>
</dbReference>
<feature type="domain" description="Fungal lipase-type" evidence="1">
    <location>
        <begin position="65"/>
        <end position="195"/>
    </location>
</feature>
<sequence length="256" mass="28916">MDLKALPVRRALFLAGVCKQASLQYEKRGKYMLAGYREAGSIRTSGVYGQGVLYGFIWESDREIIVAFRGTESIQDWVYDSMAVQQPFPYLADGGWTHKGFTRIYASARESLMKVLERLSARKRIWITGYSMGGALATLCALDVAAHTKHKHPKLYTFGSPRVGNPEFVNAFNQRIKVSRRMANSSDPVTKLPPRYYESISAGRAYIYEHVKGLIPVSFRKGLSLNHALSHYFEVLRNEVPDYADELCRSNPGFCP</sequence>
<dbReference type="Gene3D" id="3.40.50.1820">
    <property type="entry name" value="alpha/beta hydrolase"/>
    <property type="match status" value="1"/>
</dbReference>
<name>A0ABW5PGU7_9BACL</name>
<dbReference type="Pfam" id="PF01764">
    <property type="entry name" value="Lipase_3"/>
    <property type="match status" value="1"/>
</dbReference>
<proteinExistence type="predicted"/>
<organism evidence="2 3">
    <name type="scientific">Paenibacillus gansuensis</name>
    <dbReference type="NCBI Taxonomy" id="306542"/>
    <lineage>
        <taxon>Bacteria</taxon>
        <taxon>Bacillati</taxon>
        <taxon>Bacillota</taxon>
        <taxon>Bacilli</taxon>
        <taxon>Bacillales</taxon>
        <taxon>Paenibacillaceae</taxon>
        <taxon>Paenibacillus</taxon>
    </lineage>
</organism>
<dbReference type="PANTHER" id="PTHR45856">
    <property type="entry name" value="ALPHA/BETA-HYDROLASES SUPERFAMILY PROTEIN"/>
    <property type="match status" value="1"/>
</dbReference>
<reference evidence="3" key="1">
    <citation type="journal article" date="2019" name="Int. J. Syst. Evol. Microbiol.">
        <title>The Global Catalogue of Microorganisms (GCM) 10K type strain sequencing project: providing services to taxonomists for standard genome sequencing and annotation.</title>
        <authorList>
            <consortium name="The Broad Institute Genomics Platform"/>
            <consortium name="The Broad Institute Genome Sequencing Center for Infectious Disease"/>
            <person name="Wu L."/>
            <person name="Ma J."/>
        </authorList>
    </citation>
    <scope>NUCLEOTIDE SEQUENCE [LARGE SCALE GENOMIC DNA]</scope>
    <source>
        <strain evidence="3">KCTC 3950</strain>
    </source>
</reference>
<dbReference type="InterPro" id="IPR051218">
    <property type="entry name" value="Sec_MonoDiacylglyc_Lipase"/>
</dbReference>
<keyword evidence="3" id="KW-1185">Reference proteome</keyword>
<evidence type="ECO:0000313" key="3">
    <source>
        <dbReference type="Proteomes" id="UP001597541"/>
    </source>
</evidence>